<protein>
    <submittedName>
        <fullName evidence="1">Uncharacterized protein</fullName>
    </submittedName>
</protein>
<reference evidence="1 2" key="1">
    <citation type="submission" date="2016-03" db="EMBL/GenBank/DDBJ databases">
        <title>Draft Genome Sequence of the Strain BR 10245 (Bradyrhizobium sp.) isolated from nodules of Centrolobium paraense.</title>
        <authorList>
            <person name="Simoes-Araujo J.L.Sr."/>
            <person name="Barauna A.C."/>
            <person name="Silva K."/>
            <person name="Zilli J.E."/>
        </authorList>
    </citation>
    <scope>NUCLEOTIDE SEQUENCE [LARGE SCALE GENOMIC DNA]</scope>
    <source>
        <strain evidence="1 2">BR 10245</strain>
    </source>
</reference>
<name>A0A176Y5V0_9BRAD</name>
<accession>A0A176Y5V0</accession>
<gene>
    <name evidence="1" type="ORF">AYJ54_36070</name>
</gene>
<dbReference type="Proteomes" id="UP000076959">
    <property type="component" value="Unassembled WGS sequence"/>
</dbReference>
<proteinExistence type="predicted"/>
<evidence type="ECO:0000313" key="2">
    <source>
        <dbReference type="Proteomes" id="UP000076959"/>
    </source>
</evidence>
<dbReference type="AlphaFoldDB" id="A0A176Y5V0"/>
<keyword evidence="2" id="KW-1185">Reference proteome</keyword>
<dbReference type="RefSeq" id="WP_063680014.1">
    <property type="nucleotide sequence ID" value="NZ_LUUB01000126.1"/>
</dbReference>
<evidence type="ECO:0000313" key="1">
    <source>
        <dbReference type="EMBL" id="OAE97121.1"/>
    </source>
</evidence>
<comment type="caution">
    <text evidence="1">The sequence shown here is derived from an EMBL/GenBank/DDBJ whole genome shotgun (WGS) entry which is preliminary data.</text>
</comment>
<dbReference type="EMBL" id="LUUB01000126">
    <property type="protein sequence ID" value="OAE97121.1"/>
    <property type="molecule type" value="Genomic_DNA"/>
</dbReference>
<dbReference type="OrthoDB" id="8249649at2"/>
<sequence>MPRHLYRLCKGAYVEALFRRNEQDKVQMIWLQYNLMRLGSEIVRSEHGSSVIDQPVRHARAEQQAVSEFRA</sequence>
<dbReference type="GeneID" id="32581549"/>
<organism evidence="1 2">
    <name type="scientific">Bradyrhizobium centrolobii</name>
    <dbReference type="NCBI Taxonomy" id="1505087"/>
    <lineage>
        <taxon>Bacteria</taxon>
        <taxon>Pseudomonadati</taxon>
        <taxon>Pseudomonadota</taxon>
        <taxon>Alphaproteobacteria</taxon>
        <taxon>Hyphomicrobiales</taxon>
        <taxon>Nitrobacteraceae</taxon>
        <taxon>Bradyrhizobium</taxon>
    </lineage>
</organism>